<sequence length="52" mass="6534">MEIGKLLRKLCYFEVRYLCWMGRQKTRDFHFQRLTRDSHSFVTYFLSNHVFK</sequence>
<protein>
    <submittedName>
        <fullName evidence="1">Uncharacterized protein</fullName>
    </submittedName>
</protein>
<dbReference type="EMBL" id="GBXM01017665">
    <property type="protein sequence ID" value="JAH90912.1"/>
    <property type="molecule type" value="Transcribed_RNA"/>
</dbReference>
<dbReference type="AlphaFoldDB" id="A0A0E9WKN7"/>
<accession>A0A0E9WKN7</accession>
<reference evidence="1" key="2">
    <citation type="journal article" date="2015" name="Fish Shellfish Immunol.">
        <title>Early steps in the European eel (Anguilla anguilla)-Vibrio vulnificus interaction in the gills: Role of the RtxA13 toxin.</title>
        <authorList>
            <person name="Callol A."/>
            <person name="Pajuelo D."/>
            <person name="Ebbesson L."/>
            <person name="Teles M."/>
            <person name="MacKenzie S."/>
            <person name="Amaro C."/>
        </authorList>
    </citation>
    <scope>NUCLEOTIDE SEQUENCE</scope>
</reference>
<organism evidence="1">
    <name type="scientific">Anguilla anguilla</name>
    <name type="common">European freshwater eel</name>
    <name type="synonym">Muraena anguilla</name>
    <dbReference type="NCBI Taxonomy" id="7936"/>
    <lineage>
        <taxon>Eukaryota</taxon>
        <taxon>Metazoa</taxon>
        <taxon>Chordata</taxon>
        <taxon>Craniata</taxon>
        <taxon>Vertebrata</taxon>
        <taxon>Euteleostomi</taxon>
        <taxon>Actinopterygii</taxon>
        <taxon>Neopterygii</taxon>
        <taxon>Teleostei</taxon>
        <taxon>Anguilliformes</taxon>
        <taxon>Anguillidae</taxon>
        <taxon>Anguilla</taxon>
    </lineage>
</organism>
<proteinExistence type="predicted"/>
<name>A0A0E9WKN7_ANGAN</name>
<evidence type="ECO:0000313" key="1">
    <source>
        <dbReference type="EMBL" id="JAH90912.1"/>
    </source>
</evidence>
<reference evidence="1" key="1">
    <citation type="submission" date="2014-11" db="EMBL/GenBank/DDBJ databases">
        <authorList>
            <person name="Amaro Gonzalez C."/>
        </authorList>
    </citation>
    <scope>NUCLEOTIDE SEQUENCE</scope>
</reference>